<dbReference type="NCBIfam" id="NF012033">
    <property type="entry name" value="PRK15489.1"/>
    <property type="match status" value="1"/>
</dbReference>
<accession>A0A1G9VNT6</accession>
<dbReference type="SUPFAM" id="SSF53448">
    <property type="entry name" value="Nucleotide-diphospho-sugar transferases"/>
    <property type="match status" value="1"/>
</dbReference>
<dbReference type="GO" id="GO:0016757">
    <property type="term" value="F:glycosyltransferase activity"/>
    <property type="evidence" value="ECO:0007669"/>
    <property type="project" value="UniProtKB-KW"/>
</dbReference>
<organism evidence="8 9">
    <name type="scientific">Maricaulis salignorans</name>
    <dbReference type="NCBI Taxonomy" id="144026"/>
    <lineage>
        <taxon>Bacteria</taxon>
        <taxon>Pseudomonadati</taxon>
        <taxon>Pseudomonadota</taxon>
        <taxon>Alphaproteobacteria</taxon>
        <taxon>Maricaulales</taxon>
        <taxon>Maricaulaceae</taxon>
        <taxon>Maricaulis</taxon>
    </lineage>
</organism>
<dbReference type="Gene3D" id="3.90.550.10">
    <property type="entry name" value="Spore Coat Polysaccharide Biosynthesis Protein SpsA, Chain A"/>
    <property type="match status" value="1"/>
</dbReference>
<dbReference type="PANTHER" id="PTHR43867">
    <property type="entry name" value="CELLULOSE SYNTHASE CATALYTIC SUBUNIT A [UDP-FORMING]"/>
    <property type="match status" value="1"/>
</dbReference>
<evidence type="ECO:0000256" key="1">
    <source>
        <dbReference type="ARBA" id="ARBA00004141"/>
    </source>
</evidence>
<keyword evidence="4" id="KW-0812">Transmembrane</keyword>
<keyword evidence="6" id="KW-0472">Membrane</keyword>
<protein>
    <submittedName>
        <fullName evidence="8">Adsorption protein B</fullName>
    </submittedName>
</protein>
<dbReference type="AlphaFoldDB" id="A0A1G9VNT6"/>
<sequence>MEGWGEILAAIQAFGASTWLSVADWALGLDGATMARIYWTGLSWATIYAAIAIFISSTDDAFLDLYFWVLQGQRVLTRPFRFVPSTKTIMEAPEKRLAIMVPAWQESDVIARMLMNTLTSLEYSNYDIFVGCYPNDPDTIEEVDRIARQHKQVVRAMVGHPGPTSKADCLNWMIQNIFAHEKKAGVHYDAFAMQDSEDVIHPLSFKVVNAYLDRSDMVQLPVLSMPRKWNELIPCHYMDEFAEWHGKDLIARSAMTRLVPSAGVATSFSRWCIELLCQERDNQPFNTDSLTEDYDVGHRLFQAGLKSEFVRFWAKVPVGEIKRRHGSGMRTIYRRELVGTREYFPDNLSVSVKQKSRWMLGISYLGWKQLGWIGPFSHRYFLYRDRKAIWTAPTGMLAYAIVFQWALYWIVTKLVPSVGTLPPLIDPNSWVWTLVMINFLFLINRVVHRVIFTASAHGLKHAILSPIRMVVGNYVGFLASMRAARRFAVHMVTGERITWDKTMHAYPSMAEISGQGNTLGDALKFYGIINDATLVAAEAEASAAGIGLATVLVKAGHATEEEIATAWSEVSRYPVEAFDPLQVAEDVRDSIDLALARKFGVFPLASSRAGLKLALAEPLDEAAEAALRTALKPDLSFVVAPASDVTFGLRFAWDRTALEPDLRAARILKRLALADDEQIAAIWMGIRRVSAAGEAPFDFIRIARESGIVSDADWKILVDSQPELASGAIAP</sequence>
<keyword evidence="9" id="KW-1185">Reference proteome</keyword>
<dbReference type="InterPro" id="IPR050321">
    <property type="entry name" value="Glycosyltr_2/OpgH_subfam"/>
</dbReference>
<keyword evidence="3" id="KW-0808">Transferase</keyword>
<gene>
    <name evidence="8" type="ORF">SAMN04488568_12026</name>
</gene>
<dbReference type="STRING" id="144026.SAMN04488568_12026"/>
<dbReference type="Gene3D" id="3.30.300.160">
    <property type="entry name" value="Type II secretion system, protein E, N-terminal domain"/>
    <property type="match status" value="1"/>
</dbReference>
<dbReference type="Pfam" id="PF05157">
    <property type="entry name" value="MshEN"/>
    <property type="match status" value="1"/>
</dbReference>
<dbReference type="InterPro" id="IPR029044">
    <property type="entry name" value="Nucleotide-diphossugar_trans"/>
</dbReference>
<dbReference type="Proteomes" id="UP000199759">
    <property type="component" value="Unassembled WGS sequence"/>
</dbReference>
<keyword evidence="5" id="KW-1133">Transmembrane helix</keyword>
<dbReference type="GO" id="GO:0016020">
    <property type="term" value="C:membrane"/>
    <property type="evidence" value="ECO:0007669"/>
    <property type="project" value="UniProtKB-SubCell"/>
</dbReference>
<dbReference type="InterPro" id="IPR007831">
    <property type="entry name" value="T2SS_GspE_N"/>
</dbReference>
<evidence type="ECO:0000259" key="7">
    <source>
        <dbReference type="Pfam" id="PF05157"/>
    </source>
</evidence>
<keyword evidence="2" id="KW-0328">Glycosyltransferase</keyword>
<evidence type="ECO:0000313" key="9">
    <source>
        <dbReference type="Proteomes" id="UP000199759"/>
    </source>
</evidence>
<proteinExistence type="predicted"/>
<evidence type="ECO:0000313" key="8">
    <source>
        <dbReference type="EMBL" id="SDM73882.1"/>
    </source>
</evidence>
<reference evidence="8 9" key="1">
    <citation type="submission" date="2016-10" db="EMBL/GenBank/DDBJ databases">
        <authorList>
            <person name="de Groot N.N."/>
        </authorList>
    </citation>
    <scope>NUCLEOTIDE SEQUENCE [LARGE SCALE GENOMIC DNA]</scope>
    <source>
        <strain evidence="8 9">DSM 16077</strain>
    </source>
</reference>
<dbReference type="PANTHER" id="PTHR43867:SF2">
    <property type="entry name" value="CELLULOSE SYNTHASE CATALYTIC SUBUNIT A [UDP-FORMING]"/>
    <property type="match status" value="1"/>
</dbReference>
<name>A0A1G9VNT6_9PROT</name>
<dbReference type="InterPro" id="IPR037257">
    <property type="entry name" value="T2SS_E_N_sf"/>
</dbReference>
<evidence type="ECO:0000256" key="4">
    <source>
        <dbReference type="ARBA" id="ARBA00022692"/>
    </source>
</evidence>
<dbReference type="EMBL" id="FNHG01000020">
    <property type="protein sequence ID" value="SDM73882.1"/>
    <property type="molecule type" value="Genomic_DNA"/>
</dbReference>
<dbReference type="Pfam" id="PF13641">
    <property type="entry name" value="Glyco_tranf_2_3"/>
    <property type="match status" value="1"/>
</dbReference>
<feature type="domain" description="Type II secretion system protein GspE N-terminal" evidence="7">
    <location>
        <begin position="572"/>
        <end position="645"/>
    </location>
</feature>
<evidence type="ECO:0000256" key="5">
    <source>
        <dbReference type="ARBA" id="ARBA00022989"/>
    </source>
</evidence>
<evidence type="ECO:0000256" key="6">
    <source>
        <dbReference type="ARBA" id="ARBA00023136"/>
    </source>
</evidence>
<dbReference type="SUPFAM" id="SSF160246">
    <property type="entry name" value="EspE N-terminal domain-like"/>
    <property type="match status" value="1"/>
</dbReference>
<dbReference type="NCBIfam" id="NF011305">
    <property type="entry name" value="PRK14716.1-3"/>
    <property type="match status" value="1"/>
</dbReference>
<evidence type="ECO:0000256" key="3">
    <source>
        <dbReference type="ARBA" id="ARBA00022679"/>
    </source>
</evidence>
<comment type="subcellular location">
    <subcellularLocation>
        <location evidence="1">Membrane</location>
        <topology evidence="1">Multi-pass membrane protein</topology>
    </subcellularLocation>
</comment>
<evidence type="ECO:0000256" key="2">
    <source>
        <dbReference type="ARBA" id="ARBA00022676"/>
    </source>
</evidence>